<keyword evidence="2" id="KW-1133">Transmembrane helix</keyword>
<feature type="region of interest" description="Disordered" evidence="1">
    <location>
        <begin position="133"/>
        <end position="159"/>
    </location>
</feature>
<evidence type="ECO:0000256" key="1">
    <source>
        <dbReference type="SAM" id="MobiDB-lite"/>
    </source>
</evidence>
<name>A0A914KPB6_MELIC</name>
<accession>A0A914KPB6</accession>
<keyword evidence="3" id="KW-1185">Reference proteome</keyword>
<keyword evidence="2" id="KW-0812">Transmembrane</keyword>
<feature type="region of interest" description="Disordered" evidence="1">
    <location>
        <begin position="34"/>
        <end position="93"/>
    </location>
</feature>
<protein>
    <submittedName>
        <fullName evidence="4">Uncharacterized protein</fullName>
    </submittedName>
</protein>
<keyword evidence="2" id="KW-0472">Membrane</keyword>
<sequence length="199" mass="22776">MKPLNENWITYYLARNEGEFEYVLAEIKPPRRSAHTFAQEHGGESSYSQAGARSPEIEPVFTPQHGFEQGEQGYTGEASHATQQGHRVRKQKKKGFLSSIFSCFNPKTKEDRRRKRSISNIFLDKIVRQKRMYQAGPSSSSTPPRVPTTPQHFPGTPTRGSSLTVTDCGHWLAPIWVGFNLMLFILGWMLLSFQYYPMF</sequence>
<dbReference type="Proteomes" id="UP000887563">
    <property type="component" value="Unplaced"/>
</dbReference>
<reference evidence="4" key="1">
    <citation type="submission" date="2022-11" db="UniProtKB">
        <authorList>
            <consortium name="WormBaseParasite"/>
        </authorList>
    </citation>
    <scope>IDENTIFICATION</scope>
</reference>
<dbReference type="AlphaFoldDB" id="A0A914KPB6"/>
<dbReference type="WBParaSite" id="Minc3s00066g03325">
    <property type="protein sequence ID" value="Minc3s00066g03325"/>
    <property type="gene ID" value="Minc3s00066g03325"/>
</dbReference>
<evidence type="ECO:0000313" key="4">
    <source>
        <dbReference type="WBParaSite" id="Minc3s00066g03325"/>
    </source>
</evidence>
<feature type="transmembrane region" description="Helical" evidence="2">
    <location>
        <begin position="171"/>
        <end position="191"/>
    </location>
</feature>
<proteinExistence type="predicted"/>
<organism evidence="3 4">
    <name type="scientific">Meloidogyne incognita</name>
    <name type="common">Southern root-knot nematode worm</name>
    <name type="synonym">Oxyuris incognita</name>
    <dbReference type="NCBI Taxonomy" id="6306"/>
    <lineage>
        <taxon>Eukaryota</taxon>
        <taxon>Metazoa</taxon>
        <taxon>Ecdysozoa</taxon>
        <taxon>Nematoda</taxon>
        <taxon>Chromadorea</taxon>
        <taxon>Rhabditida</taxon>
        <taxon>Tylenchina</taxon>
        <taxon>Tylenchomorpha</taxon>
        <taxon>Tylenchoidea</taxon>
        <taxon>Meloidogynidae</taxon>
        <taxon>Meloidogyninae</taxon>
        <taxon>Meloidogyne</taxon>
        <taxon>Meloidogyne incognita group</taxon>
    </lineage>
</organism>
<evidence type="ECO:0000313" key="3">
    <source>
        <dbReference type="Proteomes" id="UP000887563"/>
    </source>
</evidence>
<evidence type="ECO:0000256" key="2">
    <source>
        <dbReference type="SAM" id="Phobius"/>
    </source>
</evidence>